<sequence length="38" mass="4266">MGCCGKEKGCQTEKRQRSIPWFGLVCALLVILVAVNWQ</sequence>
<keyword evidence="1" id="KW-1133">Transmembrane helix</keyword>
<reference evidence="2 3" key="1">
    <citation type="journal article" date="2012" name="Int. J. Syst. Evol. Microbiol.">
        <title>Vibrio caribbeanicus sp. nov., isolated from the marine sponge Scleritoderma cyanea.</title>
        <authorList>
            <person name="Hoffmann M."/>
            <person name="Monday S.R."/>
            <person name="Allard M.W."/>
            <person name="Strain E.A."/>
            <person name="Whittaker P."/>
            <person name="Naum M."/>
            <person name="McCarthy P.J."/>
            <person name="Lopez J.V."/>
            <person name="Fischer M."/>
            <person name="Brown E.W."/>
        </authorList>
    </citation>
    <scope>NUCLEOTIDE SEQUENCE [LARGE SCALE GENOMIC DNA]</scope>
    <source>
        <strain evidence="2 3">ATCC 700023</strain>
    </source>
</reference>
<dbReference type="Proteomes" id="UP000004605">
    <property type="component" value="Unassembled WGS sequence"/>
</dbReference>
<name>F9S5W5_9VIBR</name>
<evidence type="ECO:0000313" key="2">
    <source>
        <dbReference type="EMBL" id="EGU35133.1"/>
    </source>
</evidence>
<proteinExistence type="predicted"/>
<evidence type="ECO:0000313" key="3">
    <source>
        <dbReference type="Proteomes" id="UP000004605"/>
    </source>
</evidence>
<evidence type="ECO:0000256" key="1">
    <source>
        <dbReference type="SAM" id="Phobius"/>
    </source>
</evidence>
<feature type="transmembrane region" description="Helical" evidence="1">
    <location>
        <begin position="21"/>
        <end position="37"/>
    </location>
</feature>
<keyword evidence="1" id="KW-0812">Transmembrane</keyword>
<protein>
    <submittedName>
        <fullName evidence="2">Uncharacterized protein</fullName>
    </submittedName>
</protein>
<accession>F9S5W5</accession>
<organism evidence="2 3">
    <name type="scientific">Vibrio ichthyoenteri ATCC 700023</name>
    <dbReference type="NCBI Taxonomy" id="870968"/>
    <lineage>
        <taxon>Bacteria</taxon>
        <taxon>Pseudomonadati</taxon>
        <taxon>Pseudomonadota</taxon>
        <taxon>Gammaproteobacteria</taxon>
        <taxon>Vibrionales</taxon>
        <taxon>Vibrionaceae</taxon>
        <taxon>Vibrio</taxon>
    </lineage>
</organism>
<dbReference type="AlphaFoldDB" id="F9S5W5"/>
<dbReference type="EMBL" id="AFWF01000231">
    <property type="protein sequence ID" value="EGU35133.1"/>
    <property type="molecule type" value="Genomic_DNA"/>
</dbReference>
<keyword evidence="1" id="KW-0472">Membrane</keyword>
<gene>
    <name evidence="2" type="ORF">VII00023_21652</name>
</gene>
<keyword evidence="3" id="KW-1185">Reference proteome</keyword>
<comment type="caution">
    <text evidence="2">The sequence shown here is derived from an EMBL/GenBank/DDBJ whole genome shotgun (WGS) entry which is preliminary data.</text>
</comment>